<evidence type="ECO:0000256" key="1">
    <source>
        <dbReference type="ARBA" id="ARBA00004141"/>
    </source>
</evidence>
<evidence type="ECO:0000313" key="7">
    <source>
        <dbReference type="Proteomes" id="UP000198462"/>
    </source>
</evidence>
<sequence length="265" mass="29437">MSDSRPDDIDDSRAPLLEHLTELRTRLLWSVAALLLFFFAAFAVSDELLAFLGQPLLEAYDRVGDGTRQTLIYTKLYEAFFTKIKVAFFAAFLFAFPIIANQVWAFVAPGLYKNEKRALLPFLIATPVLFFLGAALAYYIAMPTVFTFLLEMQGETAGVSLQALPAVGDYLSFAMSLIFAFGLCFLVPIALMLVERAGLVTLEQLRGFRRYAIVAAFVIAAIVTPPDVVSQFMLAVPMIVLYELSLVAILITHRRAAKLEREAAE</sequence>
<dbReference type="OrthoDB" id="9777044at2"/>
<dbReference type="GO" id="GO:0033281">
    <property type="term" value="C:TAT protein transport complex"/>
    <property type="evidence" value="ECO:0007669"/>
    <property type="project" value="UniProtKB-UniRule"/>
</dbReference>
<accession>A0A219B2N5</accession>
<comment type="similarity">
    <text evidence="5">Belongs to the TatC family.</text>
</comment>
<comment type="subcellular location">
    <subcellularLocation>
        <location evidence="5">Cell membrane</location>
        <topology evidence="5">Multi-pass membrane protein</topology>
    </subcellularLocation>
    <subcellularLocation>
        <location evidence="1">Membrane</location>
        <topology evidence="1">Multi-pass membrane protein</topology>
    </subcellularLocation>
</comment>
<dbReference type="HAMAP" id="MF_00902">
    <property type="entry name" value="TatC"/>
    <property type="match status" value="1"/>
</dbReference>
<keyword evidence="2 5" id="KW-0812">Transmembrane</keyword>
<dbReference type="GO" id="GO:0043953">
    <property type="term" value="P:protein transport by the Tat complex"/>
    <property type="evidence" value="ECO:0007669"/>
    <property type="project" value="UniProtKB-UniRule"/>
</dbReference>
<dbReference type="GO" id="GO:0065002">
    <property type="term" value="P:intracellular protein transmembrane transport"/>
    <property type="evidence" value="ECO:0007669"/>
    <property type="project" value="TreeGrafter"/>
</dbReference>
<feature type="transmembrane region" description="Helical" evidence="5">
    <location>
        <begin position="232"/>
        <end position="251"/>
    </location>
</feature>
<comment type="caution">
    <text evidence="6">The sequence shown here is derived from an EMBL/GenBank/DDBJ whole genome shotgun (WGS) entry which is preliminary data.</text>
</comment>
<keyword evidence="5" id="KW-1003">Cell membrane</keyword>
<dbReference type="GO" id="GO:0009977">
    <property type="term" value="F:proton motive force dependent protein transmembrane transporter activity"/>
    <property type="evidence" value="ECO:0007669"/>
    <property type="project" value="TreeGrafter"/>
</dbReference>
<dbReference type="PANTHER" id="PTHR30371">
    <property type="entry name" value="SEC-INDEPENDENT PROTEIN TRANSLOCASE PROTEIN TATC"/>
    <property type="match status" value="1"/>
</dbReference>
<keyword evidence="5" id="KW-0813">Transport</keyword>
<dbReference type="InterPro" id="IPR002033">
    <property type="entry name" value="TatC"/>
</dbReference>
<keyword evidence="5" id="KW-0653">Protein transport</keyword>
<dbReference type="PANTHER" id="PTHR30371:SF0">
    <property type="entry name" value="SEC-INDEPENDENT PROTEIN TRANSLOCASE PROTEIN TATC, CHLOROPLASTIC-RELATED"/>
    <property type="match status" value="1"/>
</dbReference>
<keyword evidence="7" id="KW-1185">Reference proteome</keyword>
<evidence type="ECO:0000313" key="6">
    <source>
        <dbReference type="EMBL" id="OWV32396.1"/>
    </source>
</evidence>
<dbReference type="PRINTS" id="PR01840">
    <property type="entry name" value="TATCFAMILY"/>
</dbReference>
<dbReference type="RefSeq" id="WP_088711192.1">
    <property type="nucleotide sequence ID" value="NZ_NFZT01000001.1"/>
</dbReference>
<dbReference type="EMBL" id="NFZT01000001">
    <property type="protein sequence ID" value="OWV32396.1"/>
    <property type="molecule type" value="Genomic_DNA"/>
</dbReference>
<keyword evidence="3 5" id="KW-1133">Transmembrane helix</keyword>
<dbReference type="NCBIfam" id="TIGR00945">
    <property type="entry name" value="tatC"/>
    <property type="match status" value="1"/>
</dbReference>
<protein>
    <recommendedName>
        <fullName evidence="5">Sec-independent protein translocase protein TatC</fullName>
    </recommendedName>
</protein>
<keyword evidence="4 5" id="KW-0472">Membrane</keyword>
<dbReference type="AlphaFoldDB" id="A0A219B2N5"/>
<evidence type="ECO:0000256" key="5">
    <source>
        <dbReference type="HAMAP-Rule" id="MF_00902"/>
    </source>
</evidence>
<gene>
    <name evidence="5" type="primary">tatC</name>
    <name evidence="6" type="ORF">B5C34_02285</name>
</gene>
<feature type="transmembrane region" description="Helical" evidence="5">
    <location>
        <begin position="207"/>
        <end position="226"/>
    </location>
</feature>
<dbReference type="Proteomes" id="UP000198462">
    <property type="component" value="Unassembled WGS sequence"/>
</dbReference>
<comment type="subunit">
    <text evidence="5">The Tat system comprises two distinct complexes: a TatABC complex, containing multiple copies of TatA, TatB and TatC subunits, and a separate TatA complex, containing only TatA subunits. Substrates initially bind to the TatABC complex, which probably triggers association of the separate TatA complex to form the active translocon.</text>
</comment>
<dbReference type="Pfam" id="PF00902">
    <property type="entry name" value="TatC"/>
    <property type="match status" value="1"/>
</dbReference>
<evidence type="ECO:0000256" key="4">
    <source>
        <dbReference type="ARBA" id="ARBA00023136"/>
    </source>
</evidence>
<comment type="function">
    <text evidence="5">Part of the twin-arginine translocation (Tat) system that transports large folded proteins containing a characteristic twin-arginine motif in their signal peptide across membranes. Together with TatB, TatC is part of a receptor directly interacting with Tat signal peptides.</text>
</comment>
<feature type="transmembrane region" description="Helical" evidence="5">
    <location>
        <begin position="170"/>
        <end position="195"/>
    </location>
</feature>
<proteinExistence type="inferred from homology"/>
<keyword evidence="5" id="KW-0811">Translocation</keyword>
<feature type="transmembrane region" description="Helical" evidence="5">
    <location>
        <begin position="119"/>
        <end position="141"/>
    </location>
</feature>
<feature type="transmembrane region" description="Helical" evidence="5">
    <location>
        <begin position="27"/>
        <end position="45"/>
    </location>
</feature>
<evidence type="ECO:0000256" key="3">
    <source>
        <dbReference type="ARBA" id="ARBA00022989"/>
    </source>
</evidence>
<evidence type="ECO:0000256" key="2">
    <source>
        <dbReference type="ARBA" id="ARBA00022692"/>
    </source>
</evidence>
<reference evidence="7" key="1">
    <citation type="submission" date="2017-05" db="EMBL/GenBank/DDBJ databases">
        <authorList>
            <person name="Lin X."/>
        </authorList>
    </citation>
    <scope>NUCLEOTIDE SEQUENCE [LARGE SCALE GENOMIC DNA]</scope>
    <source>
        <strain evidence="7">JLT2012</strain>
    </source>
</reference>
<name>A0A219B2N5_9SPHN</name>
<dbReference type="STRING" id="1234595.C725_1091"/>
<feature type="transmembrane region" description="Helical" evidence="5">
    <location>
        <begin position="86"/>
        <end position="107"/>
    </location>
</feature>
<organism evidence="6 7">
    <name type="scientific">Pacificimonas flava</name>
    <dbReference type="NCBI Taxonomy" id="1234595"/>
    <lineage>
        <taxon>Bacteria</taxon>
        <taxon>Pseudomonadati</taxon>
        <taxon>Pseudomonadota</taxon>
        <taxon>Alphaproteobacteria</taxon>
        <taxon>Sphingomonadales</taxon>
        <taxon>Sphingosinicellaceae</taxon>
        <taxon>Pacificimonas</taxon>
    </lineage>
</organism>